<dbReference type="SUPFAM" id="SSF48024">
    <property type="entry name" value="N-terminal domain of DnaB helicase"/>
    <property type="match status" value="1"/>
</dbReference>
<dbReference type="SUPFAM" id="SSF52540">
    <property type="entry name" value="P-loop containing nucleoside triphosphate hydrolases"/>
    <property type="match status" value="1"/>
</dbReference>
<dbReference type="EMBL" id="MT143975">
    <property type="protein sequence ID" value="QJA44346.1"/>
    <property type="molecule type" value="Genomic_DNA"/>
</dbReference>
<dbReference type="InterPro" id="IPR016136">
    <property type="entry name" value="DNA_helicase_N/primase_C"/>
</dbReference>
<dbReference type="GO" id="GO:0005829">
    <property type="term" value="C:cytosol"/>
    <property type="evidence" value="ECO:0007669"/>
    <property type="project" value="TreeGrafter"/>
</dbReference>
<dbReference type="Gene3D" id="1.10.860.10">
    <property type="entry name" value="DNAb Helicase, Chain A"/>
    <property type="match status" value="1"/>
</dbReference>
<dbReference type="GO" id="GO:0016787">
    <property type="term" value="F:hydrolase activity"/>
    <property type="evidence" value="ECO:0007669"/>
    <property type="project" value="UniProtKB-KW"/>
</dbReference>
<dbReference type="GO" id="GO:0005524">
    <property type="term" value="F:ATP binding"/>
    <property type="evidence" value="ECO:0007669"/>
    <property type="project" value="UniProtKB-KW"/>
</dbReference>
<evidence type="ECO:0000313" key="12">
    <source>
        <dbReference type="EMBL" id="QJA44346.1"/>
    </source>
</evidence>
<comment type="similarity">
    <text evidence="1">Belongs to the helicase family. DnaB subfamily.</text>
</comment>
<evidence type="ECO:0000256" key="7">
    <source>
        <dbReference type="ARBA" id="ARBA00023125"/>
    </source>
</evidence>
<dbReference type="Pfam" id="PF03796">
    <property type="entry name" value="DnaB_C"/>
    <property type="match status" value="1"/>
</dbReference>
<dbReference type="InterPro" id="IPR036185">
    <property type="entry name" value="DNA_heli_DnaB-like_N_sf"/>
</dbReference>
<dbReference type="InterPro" id="IPR007693">
    <property type="entry name" value="DNA_helicase_DnaB-like_N"/>
</dbReference>
<keyword evidence="6" id="KW-0067">ATP-binding</keyword>
<keyword evidence="8" id="KW-0413">Isomerase</keyword>
<keyword evidence="3" id="KW-0547">Nucleotide-binding</keyword>
<dbReference type="GO" id="GO:0003677">
    <property type="term" value="F:DNA binding"/>
    <property type="evidence" value="ECO:0007669"/>
    <property type="project" value="UniProtKB-KW"/>
</dbReference>
<dbReference type="EC" id="5.6.2.3" evidence="9"/>
<evidence type="ECO:0000256" key="4">
    <source>
        <dbReference type="ARBA" id="ARBA00022801"/>
    </source>
</evidence>
<evidence type="ECO:0000256" key="6">
    <source>
        <dbReference type="ARBA" id="ARBA00022840"/>
    </source>
</evidence>
<gene>
    <name evidence="12" type="ORF">TM448A00093_0076</name>
    <name evidence="13" type="ORF">TM448B01884_0016</name>
</gene>
<accession>A0A6H1Z8X4</accession>
<dbReference type="PANTHER" id="PTHR30153">
    <property type="entry name" value="REPLICATIVE DNA HELICASE DNAB"/>
    <property type="match status" value="1"/>
</dbReference>
<evidence type="ECO:0000256" key="9">
    <source>
        <dbReference type="ARBA" id="ARBA00044969"/>
    </source>
</evidence>
<evidence type="ECO:0000256" key="1">
    <source>
        <dbReference type="ARBA" id="ARBA00008428"/>
    </source>
</evidence>
<dbReference type="Pfam" id="PF00772">
    <property type="entry name" value="DnaB"/>
    <property type="match status" value="1"/>
</dbReference>
<protein>
    <recommendedName>
        <fullName evidence="9">DNA 5'-3' helicase</fullName>
        <ecNumber evidence="9">5.6.2.3</ecNumber>
    </recommendedName>
</protein>
<dbReference type="Gene3D" id="3.40.50.300">
    <property type="entry name" value="P-loop containing nucleotide triphosphate hydrolases"/>
    <property type="match status" value="1"/>
</dbReference>
<evidence type="ECO:0000256" key="10">
    <source>
        <dbReference type="ARBA" id="ARBA00048954"/>
    </source>
</evidence>
<evidence type="ECO:0000256" key="8">
    <source>
        <dbReference type="ARBA" id="ARBA00023235"/>
    </source>
</evidence>
<comment type="catalytic activity">
    <reaction evidence="10">
        <text>ATP + H2O = ADP + phosphate + H(+)</text>
        <dbReference type="Rhea" id="RHEA:13065"/>
        <dbReference type="ChEBI" id="CHEBI:15377"/>
        <dbReference type="ChEBI" id="CHEBI:15378"/>
        <dbReference type="ChEBI" id="CHEBI:30616"/>
        <dbReference type="ChEBI" id="CHEBI:43474"/>
        <dbReference type="ChEBI" id="CHEBI:456216"/>
        <dbReference type="EC" id="5.6.2.3"/>
    </reaction>
</comment>
<keyword evidence="2" id="KW-0235">DNA replication</keyword>
<keyword evidence="5 12" id="KW-0347">Helicase</keyword>
<dbReference type="AlphaFoldDB" id="A0A6H1Z8X4"/>
<evidence type="ECO:0000256" key="5">
    <source>
        <dbReference type="ARBA" id="ARBA00022806"/>
    </source>
</evidence>
<keyword evidence="4" id="KW-0378">Hydrolase</keyword>
<dbReference type="GO" id="GO:0043139">
    <property type="term" value="F:5'-3' DNA helicase activity"/>
    <property type="evidence" value="ECO:0007669"/>
    <property type="project" value="UniProtKB-EC"/>
</dbReference>
<evidence type="ECO:0000259" key="11">
    <source>
        <dbReference type="PROSITE" id="PS51199"/>
    </source>
</evidence>
<proteinExistence type="inferred from homology"/>
<keyword evidence="7" id="KW-0238">DNA-binding</keyword>
<dbReference type="InterPro" id="IPR007694">
    <property type="entry name" value="DNA_helicase_DnaB-like_C"/>
</dbReference>
<name>A0A6H1Z8X4_9ZZZZ</name>
<dbReference type="EMBL" id="MT144837">
    <property type="protein sequence ID" value="QJI00224.1"/>
    <property type="molecule type" value="Genomic_DNA"/>
</dbReference>
<sequence length="416" mass="46270">MPININPHNIEAEQEVLGSIILENSLIRKINLSVNDFYSAKHREIFESMTKLDLNGTPIDISTLKNRGIDDVNYLSTMAFRIVSPVNAVYNADIVREDANKRKIGVICRSAMENLQTDSVDDTLSKIRGALTLIAKTRGGSIVSTIEIAKEMAEFIDRRTNNKGVLSGIPTGFMDLDELTDGFQGGDLILMAARPASGKSALAMEFAENAGVPVGIISIEMGQHQIGVRHISKLSGVTLFNIRKGYLKYEGRMDKVLTACARLAELPIYYSFSSRKIIEMERVITQMIEVYGCKEIIVDYLQLAKGNEAKKREQEVSEISKFLKSMAMIHNVPVVAISALNREVEKREGKRPILADLRESGALEYDADIVIFLHKASHENNCVVEVIVAKGRNIALGTVKLWFSGDTMTFRNFTEH</sequence>
<evidence type="ECO:0000256" key="3">
    <source>
        <dbReference type="ARBA" id="ARBA00022741"/>
    </source>
</evidence>
<dbReference type="PANTHER" id="PTHR30153:SF2">
    <property type="entry name" value="REPLICATIVE DNA HELICASE"/>
    <property type="match status" value="1"/>
</dbReference>
<dbReference type="InterPro" id="IPR027417">
    <property type="entry name" value="P-loop_NTPase"/>
</dbReference>
<evidence type="ECO:0000313" key="13">
    <source>
        <dbReference type="EMBL" id="QJI00224.1"/>
    </source>
</evidence>
<evidence type="ECO:0000256" key="2">
    <source>
        <dbReference type="ARBA" id="ARBA00022705"/>
    </source>
</evidence>
<reference evidence="12" key="1">
    <citation type="submission" date="2020-03" db="EMBL/GenBank/DDBJ databases">
        <title>The deep terrestrial virosphere.</title>
        <authorList>
            <person name="Holmfeldt K."/>
            <person name="Nilsson E."/>
            <person name="Simone D."/>
            <person name="Lopez-Fernandez M."/>
            <person name="Wu X."/>
            <person name="de Brujin I."/>
            <person name="Lundin D."/>
            <person name="Andersson A."/>
            <person name="Bertilsson S."/>
            <person name="Dopson M."/>
        </authorList>
    </citation>
    <scope>NUCLEOTIDE SEQUENCE</scope>
    <source>
        <strain evidence="12">TM448A00093</strain>
        <strain evidence="13">TM448B01884</strain>
    </source>
</reference>
<organism evidence="12">
    <name type="scientific">viral metagenome</name>
    <dbReference type="NCBI Taxonomy" id="1070528"/>
    <lineage>
        <taxon>unclassified sequences</taxon>
        <taxon>metagenomes</taxon>
        <taxon>organismal metagenomes</taxon>
    </lineage>
</organism>
<feature type="domain" description="SF4 helicase" evidence="11">
    <location>
        <begin position="162"/>
        <end position="416"/>
    </location>
</feature>
<dbReference type="PROSITE" id="PS51199">
    <property type="entry name" value="SF4_HELICASE"/>
    <property type="match status" value="1"/>
</dbReference>
<dbReference type="GO" id="GO:0006260">
    <property type="term" value="P:DNA replication"/>
    <property type="evidence" value="ECO:0007669"/>
    <property type="project" value="UniProtKB-KW"/>
</dbReference>